<evidence type="ECO:0000259" key="2">
    <source>
        <dbReference type="Pfam" id="PF02397"/>
    </source>
</evidence>
<evidence type="ECO:0000313" key="4">
    <source>
        <dbReference type="Proteomes" id="UP000516446"/>
    </source>
</evidence>
<dbReference type="RefSeq" id="WP_038241288.1">
    <property type="nucleotide sequence ID" value="NZ_CP043431.1"/>
</dbReference>
<proteinExistence type="inferred from homology"/>
<keyword evidence="3" id="KW-0808">Transferase</keyword>
<evidence type="ECO:0000256" key="1">
    <source>
        <dbReference type="ARBA" id="ARBA00006464"/>
    </source>
</evidence>
<name>A0A7H1MLD5_9LACO</name>
<keyword evidence="4" id="KW-1185">Reference proteome</keyword>
<dbReference type="Pfam" id="PF02397">
    <property type="entry name" value="Bac_transf"/>
    <property type="match status" value="1"/>
</dbReference>
<dbReference type="EMBL" id="CP043431">
    <property type="protein sequence ID" value="QNT64271.1"/>
    <property type="molecule type" value="Genomic_DNA"/>
</dbReference>
<reference evidence="3 4" key="1">
    <citation type="submission" date="2019-08" db="EMBL/GenBank/DDBJ databases">
        <authorList>
            <person name="Chang H.C."/>
            <person name="Mun S.Y."/>
        </authorList>
    </citation>
    <scope>NUCLEOTIDE SEQUENCE [LARGE SCALE GENOMIC DNA]</scope>
    <source>
        <strain evidence="3 4">SK</strain>
    </source>
</reference>
<comment type="similarity">
    <text evidence="1">Belongs to the bacterial sugar transferase family.</text>
</comment>
<feature type="domain" description="Bacterial sugar transferase" evidence="2">
    <location>
        <begin position="17"/>
        <end position="205"/>
    </location>
</feature>
<organism evidence="3 4">
    <name type="scientific">Weissella koreensis</name>
    <dbReference type="NCBI Taxonomy" id="165096"/>
    <lineage>
        <taxon>Bacteria</taxon>
        <taxon>Bacillati</taxon>
        <taxon>Bacillota</taxon>
        <taxon>Bacilli</taxon>
        <taxon>Lactobacillales</taxon>
        <taxon>Lactobacillaceae</taxon>
        <taxon>Weissella</taxon>
    </lineage>
</organism>
<dbReference type="GO" id="GO:0016780">
    <property type="term" value="F:phosphotransferase activity, for other substituted phosphate groups"/>
    <property type="evidence" value="ECO:0007669"/>
    <property type="project" value="TreeGrafter"/>
</dbReference>
<dbReference type="AlphaFoldDB" id="A0A7H1MLD5"/>
<evidence type="ECO:0000313" key="3">
    <source>
        <dbReference type="EMBL" id="QNT64271.1"/>
    </source>
</evidence>
<accession>A0A7H1MLD5</accession>
<dbReference type="PANTHER" id="PTHR30576">
    <property type="entry name" value="COLANIC BIOSYNTHESIS UDP-GLUCOSE LIPID CARRIER TRANSFERASE"/>
    <property type="match status" value="1"/>
</dbReference>
<dbReference type="PANTHER" id="PTHR30576:SF0">
    <property type="entry name" value="UNDECAPRENYL-PHOSPHATE N-ACETYLGALACTOSAMINYL 1-PHOSPHATE TRANSFERASE-RELATED"/>
    <property type="match status" value="1"/>
</dbReference>
<sequence>MYIEGNDKDHWAYLIEKRCFDLVCSALGLLVLSPIFLIIMVAIKFEDPKGYIFFSQMRVGKNGNVFKMYKFRSMKVDAEKELVKLKDKNEVKGAMFKMKNDPRVTTVGKFLRRTSLDELPQLVNVLIGDMSLVGPRPPLPNEVLKYSSREKKRLRVKPGCSGLWQVSGRNELSFDEMIELDFKYITQRSFGLDLMIVLKTIVQMIRPRGAY</sequence>
<gene>
    <name evidence="3" type="ORF">FY536_02800</name>
</gene>
<dbReference type="InterPro" id="IPR003362">
    <property type="entry name" value="Bact_transf"/>
</dbReference>
<protein>
    <submittedName>
        <fullName evidence="3">Sugar transferase</fullName>
    </submittedName>
</protein>
<dbReference type="Proteomes" id="UP000516446">
    <property type="component" value="Chromosome"/>
</dbReference>